<evidence type="ECO:0000256" key="4">
    <source>
        <dbReference type="ARBA" id="ARBA00022605"/>
    </source>
</evidence>
<sequence>MIVIKYGGNAMTDSALKHSFAAEVVALKHEGLSPVVVHGGGPQISSMLKRLGLEGEFRGGYRVTTPEVAQVVRTVLAGEVRSEVVALINSAGGAAAGLGGDDGGLFLAAKRTVQIDGEPTDIGLVGDVVSVNTKIIHTLIADGFIPVVSSYASDASGQVLNVNADTAAGTLAGALNASSLIMLTDVSGLYTNWPEQDSFVSSISAAAAKELLPTLSEGMVPKIEAALNAINAGVREVRIVDGRTPGIIHLALSGQAGTVIS</sequence>
<keyword evidence="8" id="KW-0067">ATP-binding</keyword>
<keyword evidence="4" id="KW-0028">Amino-acid biosynthesis</keyword>
<protein>
    <recommendedName>
        <fullName evidence="2">acetylglutamate kinase</fullName>
        <ecNumber evidence="2">2.7.2.8</ecNumber>
    </recommendedName>
</protein>
<dbReference type="Gene3D" id="3.40.1160.10">
    <property type="entry name" value="Acetylglutamate kinase-like"/>
    <property type="match status" value="1"/>
</dbReference>
<feature type="domain" description="Aspartate/glutamate/uridylate kinase" evidence="9">
    <location>
        <begin position="1"/>
        <end position="241"/>
    </location>
</feature>
<dbReference type="InterPro" id="IPR036393">
    <property type="entry name" value="AceGlu_kinase-like_sf"/>
</dbReference>
<evidence type="ECO:0000256" key="2">
    <source>
        <dbReference type="ARBA" id="ARBA00013065"/>
    </source>
</evidence>
<dbReference type="Pfam" id="PF00696">
    <property type="entry name" value="AA_kinase"/>
    <property type="match status" value="1"/>
</dbReference>
<accession>A0A6J6NQI1</accession>
<dbReference type="EMBL" id="CAFBAA010000048">
    <property type="protein sequence ID" value="CAB4845153.1"/>
    <property type="molecule type" value="Genomic_DNA"/>
</dbReference>
<dbReference type="GO" id="GO:0006526">
    <property type="term" value="P:L-arginine biosynthetic process"/>
    <property type="evidence" value="ECO:0007669"/>
    <property type="project" value="UniProtKB-KW"/>
</dbReference>
<dbReference type="PRINTS" id="PR00474">
    <property type="entry name" value="GLU5KINASE"/>
</dbReference>
<reference evidence="10" key="1">
    <citation type="submission" date="2020-05" db="EMBL/GenBank/DDBJ databases">
        <authorList>
            <person name="Chiriac C."/>
            <person name="Salcher M."/>
            <person name="Ghai R."/>
            <person name="Kavagutti S V."/>
        </authorList>
    </citation>
    <scope>NUCLEOTIDE SEQUENCE</scope>
</reference>
<evidence type="ECO:0000256" key="5">
    <source>
        <dbReference type="ARBA" id="ARBA00022679"/>
    </source>
</evidence>
<dbReference type="EMBL" id="CAEZXB010000053">
    <property type="protein sequence ID" value="CAB4688789.1"/>
    <property type="molecule type" value="Genomic_DNA"/>
</dbReference>
<dbReference type="InterPro" id="IPR001057">
    <property type="entry name" value="Glu/AcGlu_kinase"/>
</dbReference>
<dbReference type="PIRSF" id="PIRSF000728">
    <property type="entry name" value="NAGK"/>
    <property type="match status" value="1"/>
</dbReference>
<dbReference type="InterPro" id="IPR037528">
    <property type="entry name" value="ArgB"/>
</dbReference>
<dbReference type="NCBIfam" id="TIGR00761">
    <property type="entry name" value="argB"/>
    <property type="match status" value="1"/>
</dbReference>
<keyword evidence="3" id="KW-0055">Arginine biosynthesis</keyword>
<evidence type="ECO:0000256" key="6">
    <source>
        <dbReference type="ARBA" id="ARBA00022741"/>
    </source>
</evidence>
<evidence type="ECO:0000259" key="9">
    <source>
        <dbReference type="Pfam" id="PF00696"/>
    </source>
</evidence>
<dbReference type="InterPro" id="IPR004662">
    <property type="entry name" value="AcgluKinase_fam"/>
</dbReference>
<comment type="pathway">
    <text evidence="1">Amino-acid biosynthesis; L-arginine biosynthesis; N(2)-acetyl-L-ornithine from L-glutamate: step 2/4.</text>
</comment>
<evidence type="ECO:0000256" key="7">
    <source>
        <dbReference type="ARBA" id="ARBA00022777"/>
    </source>
</evidence>
<proteinExistence type="inferred from homology"/>
<name>A0A6J6NQI1_9ZZZZ</name>
<organism evidence="10">
    <name type="scientific">freshwater metagenome</name>
    <dbReference type="NCBI Taxonomy" id="449393"/>
    <lineage>
        <taxon>unclassified sequences</taxon>
        <taxon>metagenomes</taxon>
        <taxon>ecological metagenomes</taxon>
    </lineage>
</organism>
<dbReference type="GO" id="GO:0005737">
    <property type="term" value="C:cytoplasm"/>
    <property type="evidence" value="ECO:0007669"/>
    <property type="project" value="InterPro"/>
</dbReference>
<keyword evidence="6" id="KW-0547">Nucleotide-binding</keyword>
<dbReference type="HAMAP" id="MF_00082">
    <property type="entry name" value="ArgB"/>
    <property type="match status" value="1"/>
</dbReference>
<dbReference type="EC" id="2.7.2.8" evidence="2"/>
<dbReference type="PANTHER" id="PTHR23342:SF0">
    <property type="entry name" value="N-ACETYLGLUTAMATE SYNTHASE, MITOCHONDRIAL"/>
    <property type="match status" value="1"/>
</dbReference>
<evidence type="ECO:0000313" key="10">
    <source>
        <dbReference type="EMBL" id="CAB4688789.1"/>
    </source>
</evidence>
<dbReference type="SUPFAM" id="SSF53633">
    <property type="entry name" value="Carbamate kinase-like"/>
    <property type="match status" value="1"/>
</dbReference>
<dbReference type="FunFam" id="3.40.1160.10:FF:000004">
    <property type="entry name" value="Acetylglutamate kinase"/>
    <property type="match status" value="1"/>
</dbReference>
<dbReference type="GO" id="GO:0003991">
    <property type="term" value="F:acetylglutamate kinase activity"/>
    <property type="evidence" value="ECO:0007669"/>
    <property type="project" value="UniProtKB-EC"/>
</dbReference>
<dbReference type="PANTHER" id="PTHR23342">
    <property type="entry name" value="N-ACETYLGLUTAMATE SYNTHASE"/>
    <property type="match status" value="1"/>
</dbReference>
<evidence type="ECO:0000313" key="11">
    <source>
        <dbReference type="EMBL" id="CAB4845153.1"/>
    </source>
</evidence>
<evidence type="ECO:0000256" key="1">
    <source>
        <dbReference type="ARBA" id="ARBA00004828"/>
    </source>
</evidence>
<dbReference type="InterPro" id="IPR001048">
    <property type="entry name" value="Asp/Glu/Uridylate_kinase"/>
</dbReference>
<dbReference type="GO" id="GO:0005524">
    <property type="term" value="F:ATP binding"/>
    <property type="evidence" value="ECO:0007669"/>
    <property type="project" value="UniProtKB-KW"/>
</dbReference>
<keyword evidence="7" id="KW-0418">Kinase</keyword>
<keyword evidence="5" id="KW-0808">Transferase</keyword>
<gene>
    <name evidence="10" type="ORF">UFOPK2342_01641</name>
    <name evidence="11" type="ORF">UFOPK3266_01435</name>
</gene>
<dbReference type="AlphaFoldDB" id="A0A6J6NQI1"/>
<evidence type="ECO:0000256" key="3">
    <source>
        <dbReference type="ARBA" id="ARBA00022571"/>
    </source>
</evidence>
<evidence type="ECO:0000256" key="8">
    <source>
        <dbReference type="ARBA" id="ARBA00022840"/>
    </source>
</evidence>